<organism evidence="4 5">
    <name type="scientific">Compostibacter hankyongensis</name>
    <dbReference type="NCBI Taxonomy" id="1007089"/>
    <lineage>
        <taxon>Bacteria</taxon>
        <taxon>Pseudomonadati</taxon>
        <taxon>Bacteroidota</taxon>
        <taxon>Chitinophagia</taxon>
        <taxon>Chitinophagales</taxon>
        <taxon>Chitinophagaceae</taxon>
        <taxon>Compostibacter</taxon>
    </lineage>
</organism>
<evidence type="ECO:0000313" key="4">
    <source>
        <dbReference type="EMBL" id="GAA4314261.1"/>
    </source>
</evidence>
<evidence type="ECO:0000256" key="2">
    <source>
        <dbReference type="ARBA" id="ARBA00022801"/>
    </source>
</evidence>
<dbReference type="PROSITE" id="PS51347">
    <property type="entry name" value="PHOSPHOTRIESTERASE_2"/>
    <property type="match status" value="1"/>
</dbReference>
<evidence type="ECO:0000256" key="1">
    <source>
        <dbReference type="ARBA" id="ARBA00022723"/>
    </source>
</evidence>
<accession>A0ABP8FZP0</accession>
<dbReference type="RefSeq" id="WP_344979818.1">
    <property type="nucleotide sequence ID" value="NZ_BAABFN010000006.1"/>
</dbReference>
<dbReference type="PANTHER" id="PTHR10819:SF3">
    <property type="entry name" value="PHOSPHOTRIESTERASE-RELATED PROTEIN"/>
    <property type="match status" value="1"/>
</dbReference>
<protein>
    <submittedName>
        <fullName evidence="4">Phosphotriesterase</fullName>
    </submittedName>
</protein>
<dbReference type="PANTHER" id="PTHR10819">
    <property type="entry name" value="PHOSPHOTRIESTERASE-RELATED"/>
    <property type="match status" value="1"/>
</dbReference>
<keyword evidence="1" id="KW-0479">Metal-binding</keyword>
<gene>
    <name evidence="4" type="ORF">GCM10023143_25020</name>
</gene>
<dbReference type="Pfam" id="PF02126">
    <property type="entry name" value="PTE"/>
    <property type="match status" value="1"/>
</dbReference>
<dbReference type="Proteomes" id="UP001501207">
    <property type="component" value="Unassembled WGS sequence"/>
</dbReference>
<sequence>MEKPSGSRFVRTVLGDLAPEEIGLTYAHEHIIIEESYPTLGNPLFLLNDVDRAVEELRRFYEAGGRTMVDTMPADCGRNILKLAEVSRRSGVNIVAPTGIHLEMYYLPNHWRYAYTEEQLTRLFIADVTTGIDANDYNGPFVDRTPHKAGMVKLATGDEKITPHQEKIFHAVVNTHRETGVPILTHTNSGLQAIEQVKRFEKLGADLRHVVISHVDRYQDIGYNRELLQTGVNVEYDSAFRWKEKENWTYKLLAALLPDFPDQITMGMDAAKHVYWKSYGGEPGLNFLLTTFKEDLRKMGLEHYYENIFFKNPARLYTFA</sequence>
<feature type="modified residue" description="N6-carboxylysine" evidence="3">
    <location>
        <position position="153"/>
    </location>
</feature>
<comment type="similarity">
    <text evidence="3">Belongs to the metallo-dependent hydrolases superfamily. Phosphotriesterase family.</text>
</comment>
<reference evidence="5" key="1">
    <citation type="journal article" date="2019" name="Int. J. Syst. Evol. Microbiol.">
        <title>The Global Catalogue of Microorganisms (GCM) 10K type strain sequencing project: providing services to taxonomists for standard genome sequencing and annotation.</title>
        <authorList>
            <consortium name="The Broad Institute Genomics Platform"/>
            <consortium name="The Broad Institute Genome Sequencing Center for Infectious Disease"/>
            <person name="Wu L."/>
            <person name="Ma J."/>
        </authorList>
    </citation>
    <scope>NUCLEOTIDE SEQUENCE [LARGE SCALE GENOMIC DNA]</scope>
    <source>
        <strain evidence="5">JCM 17664</strain>
    </source>
</reference>
<evidence type="ECO:0000313" key="5">
    <source>
        <dbReference type="Proteomes" id="UP001501207"/>
    </source>
</evidence>
<dbReference type="Gene3D" id="3.20.20.140">
    <property type="entry name" value="Metal-dependent hydrolases"/>
    <property type="match status" value="1"/>
</dbReference>
<dbReference type="InterPro" id="IPR032466">
    <property type="entry name" value="Metal_Hydrolase"/>
</dbReference>
<comment type="caution">
    <text evidence="4">The sequence shown here is derived from an EMBL/GenBank/DDBJ whole genome shotgun (WGS) entry which is preliminary data.</text>
</comment>
<keyword evidence="2" id="KW-0378">Hydrolase</keyword>
<name>A0ABP8FZP0_9BACT</name>
<dbReference type="InterPro" id="IPR001559">
    <property type="entry name" value="Phosphotriesterase"/>
</dbReference>
<dbReference type="SUPFAM" id="SSF51556">
    <property type="entry name" value="Metallo-dependent hydrolases"/>
    <property type="match status" value="1"/>
</dbReference>
<dbReference type="PIRSF" id="PIRSF016839">
    <property type="entry name" value="PhP"/>
    <property type="match status" value="1"/>
</dbReference>
<proteinExistence type="inferred from homology"/>
<keyword evidence="5" id="KW-1185">Reference proteome</keyword>
<dbReference type="EMBL" id="BAABFN010000006">
    <property type="protein sequence ID" value="GAA4314261.1"/>
    <property type="molecule type" value="Genomic_DNA"/>
</dbReference>
<evidence type="ECO:0000256" key="3">
    <source>
        <dbReference type="PROSITE-ProRule" id="PRU00679"/>
    </source>
</evidence>